<evidence type="ECO:0000256" key="8">
    <source>
        <dbReference type="ARBA" id="ARBA00023069"/>
    </source>
</evidence>
<dbReference type="HOGENOM" id="CLU_000173_0_0_1"/>
<evidence type="ECO:0000256" key="11">
    <source>
        <dbReference type="PROSITE-ProRule" id="PRU00152"/>
    </source>
</evidence>
<dbReference type="FunFam" id="2.60.40.10:FF:002088">
    <property type="entry name" value="Polycystic kidney disease 1a"/>
    <property type="match status" value="1"/>
</dbReference>
<dbReference type="InterPro" id="IPR002859">
    <property type="entry name" value="PKD/REJ-like"/>
</dbReference>
<dbReference type="PANTHER" id="PTHR46730:SF2">
    <property type="entry name" value="POLYCYSTIN-1 ISOFORM X1"/>
    <property type="match status" value="1"/>
</dbReference>
<feature type="domain" description="PKD" evidence="13">
    <location>
        <begin position="847"/>
        <end position="910"/>
    </location>
</feature>
<evidence type="ECO:0000256" key="5">
    <source>
        <dbReference type="ARBA" id="ARBA00022692"/>
    </source>
</evidence>
<comment type="subcellular location">
    <subcellularLocation>
        <location evidence="2">Cell membrane</location>
        <topology evidence="2">Multi-pass membrane protein</topology>
    </subcellularLocation>
    <subcellularLocation>
        <location evidence="1">Cell projection</location>
        <location evidence="1">Cilium</location>
    </subcellularLocation>
</comment>
<dbReference type="Proteomes" id="UP000008144">
    <property type="component" value="Chromosome 10"/>
</dbReference>
<reference evidence="16" key="4">
    <citation type="submission" date="2025-09" db="UniProtKB">
        <authorList>
            <consortium name="Ensembl"/>
        </authorList>
    </citation>
    <scope>IDENTIFICATION</scope>
</reference>
<evidence type="ECO:0000259" key="13">
    <source>
        <dbReference type="PROSITE" id="PS50093"/>
    </source>
</evidence>
<dbReference type="Ensembl" id="ENSCINT00000035917.1">
    <property type="protein sequence ID" value="ENSCINP00000035440.1"/>
    <property type="gene ID" value="ENSCING00000020036.1"/>
</dbReference>
<dbReference type="InterPro" id="IPR046791">
    <property type="entry name" value="Polycystin_dom"/>
</dbReference>
<dbReference type="InterPro" id="IPR000601">
    <property type="entry name" value="PKD_dom"/>
</dbReference>
<dbReference type="EMBL" id="EAAA01000509">
    <property type="status" value="NOT_ANNOTATED_CDS"/>
    <property type="molecule type" value="Genomic_DNA"/>
</dbReference>
<reference evidence="17" key="1">
    <citation type="journal article" date="2002" name="Science">
        <title>The draft genome of Ciona intestinalis: insights into chordate and vertebrate origins.</title>
        <authorList>
            <person name="Dehal P."/>
            <person name="Satou Y."/>
            <person name="Campbell R.K."/>
            <person name="Chapman J."/>
            <person name="Degnan B."/>
            <person name="De Tomaso A."/>
            <person name="Davidson B."/>
            <person name="Di Gregorio A."/>
            <person name="Gelpke M."/>
            <person name="Goodstein D.M."/>
            <person name="Harafuji N."/>
            <person name="Hastings K.E."/>
            <person name="Ho I."/>
            <person name="Hotta K."/>
            <person name="Huang W."/>
            <person name="Kawashima T."/>
            <person name="Lemaire P."/>
            <person name="Martinez D."/>
            <person name="Meinertzhagen I.A."/>
            <person name="Necula S."/>
            <person name="Nonaka M."/>
            <person name="Putnam N."/>
            <person name="Rash S."/>
            <person name="Saiga H."/>
            <person name="Satake M."/>
            <person name="Terry A."/>
            <person name="Yamada L."/>
            <person name="Wang H.G."/>
            <person name="Awazu S."/>
            <person name="Azumi K."/>
            <person name="Boore J."/>
            <person name="Branno M."/>
            <person name="Chin-Bow S."/>
            <person name="DeSantis R."/>
            <person name="Doyle S."/>
            <person name="Francino P."/>
            <person name="Keys D.N."/>
            <person name="Haga S."/>
            <person name="Hayashi H."/>
            <person name="Hino K."/>
            <person name="Imai K.S."/>
            <person name="Inaba K."/>
            <person name="Kano S."/>
            <person name="Kobayashi K."/>
            <person name="Kobayashi M."/>
            <person name="Lee B.I."/>
            <person name="Makabe K.W."/>
            <person name="Manohar C."/>
            <person name="Matassi G."/>
            <person name="Medina M."/>
            <person name="Mochizuki Y."/>
            <person name="Mount S."/>
            <person name="Morishita T."/>
            <person name="Miura S."/>
            <person name="Nakayama A."/>
            <person name="Nishizaka S."/>
            <person name="Nomoto H."/>
            <person name="Ohta F."/>
            <person name="Oishi K."/>
            <person name="Rigoutsos I."/>
            <person name="Sano M."/>
            <person name="Sasaki A."/>
            <person name="Sasakura Y."/>
            <person name="Shoguchi E."/>
            <person name="Shin-i T."/>
            <person name="Spagnuolo A."/>
            <person name="Stainier D."/>
            <person name="Suzuki M.M."/>
            <person name="Tassy O."/>
            <person name="Takatori N."/>
            <person name="Tokuoka M."/>
            <person name="Yagi K."/>
            <person name="Yoshizaki F."/>
            <person name="Wada S."/>
            <person name="Zhang C."/>
            <person name="Hyatt P.D."/>
            <person name="Larimer F."/>
            <person name="Detter C."/>
            <person name="Doggett N."/>
            <person name="Glavina T."/>
            <person name="Hawkins T."/>
            <person name="Richardson P."/>
            <person name="Lucas S."/>
            <person name="Kohara Y."/>
            <person name="Levine M."/>
            <person name="Satoh N."/>
            <person name="Rokhsar D.S."/>
        </authorList>
    </citation>
    <scope>NUCLEOTIDE SEQUENCE [LARGE SCALE GENOMIC DNA]</scope>
</reference>
<dbReference type="InterPro" id="IPR014010">
    <property type="entry name" value="REJ_dom"/>
</dbReference>
<evidence type="ECO:0000256" key="1">
    <source>
        <dbReference type="ARBA" id="ARBA00004138"/>
    </source>
</evidence>
<feature type="transmembrane region" description="Helical" evidence="12">
    <location>
        <begin position="3066"/>
        <end position="3086"/>
    </location>
</feature>
<feature type="transmembrane region" description="Helical" evidence="12">
    <location>
        <begin position="2169"/>
        <end position="2188"/>
    </location>
</feature>
<dbReference type="InterPro" id="IPR013783">
    <property type="entry name" value="Ig-like_fold"/>
</dbReference>
<feature type="domain" description="PKD" evidence="13">
    <location>
        <begin position="1194"/>
        <end position="1249"/>
    </location>
</feature>
<organism evidence="16 17">
    <name type="scientific">Ciona intestinalis</name>
    <name type="common">Transparent sea squirt</name>
    <name type="synonym">Ascidia intestinalis</name>
    <dbReference type="NCBI Taxonomy" id="7719"/>
    <lineage>
        <taxon>Eukaryota</taxon>
        <taxon>Metazoa</taxon>
        <taxon>Chordata</taxon>
        <taxon>Tunicata</taxon>
        <taxon>Ascidiacea</taxon>
        <taxon>Phlebobranchia</taxon>
        <taxon>Cionidae</taxon>
        <taxon>Ciona</taxon>
    </lineage>
</organism>
<dbReference type="Pfam" id="PF00801">
    <property type="entry name" value="PKD"/>
    <property type="match status" value="6"/>
</dbReference>
<reference evidence="16" key="2">
    <citation type="journal article" date="2008" name="Genome Biol.">
        <title>Improved genome assembly and evidence-based global gene model set for the chordate Ciona intestinalis: new insight into intron and operon populations.</title>
        <authorList>
            <person name="Satou Y."/>
            <person name="Mineta K."/>
            <person name="Ogasawara M."/>
            <person name="Sasakura Y."/>
            <person name="Shoguchi E."/>
            <person name="Ueno K."/>
            <person name="Yamada L."/>
            <person name="Matsumoto J."/>
            <person name="Wasserscheid J."/>
            <person name="Dewar K."/>
            <person name="Wiley G.B."/>
            <person name="Macmil S.L."/>
            <person name="Roe B.A."/>
            <person name="Zeller R.W."/>
            <person name="Hastings K.E."/>
            <person name="Lemaire P."/>
            <person name="Lindquist E."/>
            <person name="Endo T."/>
            <person name="Hotta K."/>
            <person name="Inaba K."/>
        </authorList>
    </citation>
    <scope>NUCLEOTIDE SEQUENCE [LARGE SCALE GENOMIC DNA]</scope>
    <source>
        <strain evidence="16">wild type</strain>
    </source>
</reference>
<sequence length="3252" mass="364713">TTQVTAANTISRSRIEVKVVTQEVITGAQILPTGVNRILAQIPLEFTSSYTTGSDVTTSWVVDGLVDNKVAKSTFLVLFRKTGNYDLMMILSNEVSTQNVSTTFQIDLMNKLTDEKLLNSPTNVELNQATIFNISFSVDKNIDVNVTWTIDGVEEAIHKYLQPHSGSIPHPNMIELEDSLNKTFAIVGQVQMRVTISNEYDSVELTHSFHVKAKIISLELSLANQPAVNEEIELITTIQPSPYETNREFDWDDGTSPSAAPKHTYTTSGEYNVTVKVENGISSMKAWKVITVYERITQLTAWSDEPTEFTQTTTVSASVVTGNGTTLFLSYDFGDNSPVAENQTQWNYIHTYSSTGIFHVTITATNPINSLNTTLEVNVFQLEIVSVNTSTCFKMDDLSILHVVMPTSSYDLFTFEWDFGDGSSSVNVSKNNTATHIYSVANIYSGSVTVNSIRTSNHDTKMFNVCVQEEVKSVLINTVNQAVATGSVHEFTFTVTGGTDAKYVLYFGDGNNTTLSTLSASVSHTYNQAGDYFVILNAQNLVSNMNGTVTATVQDPISGLDLTTSSEYGFKIALGHTVTYTATSSGSNVTYTWTFGDGSLAKTGNPVQHIYNGTIDNFVMTVTATNLIDRKFKETSIAVYHPVFGFEIQPLPSIVVVGTTINFNLTSNQVYDFYWKFILLKKMEWDGTGKSISQEFLQSGEYTVVLKAENIVSSENRSAQFLVADPISSISIASDDPSSFYSTSPPNYIAEIHGQAQFVFYEWRITMEGNATFLEEFTDVSKINYTFPNNALYYVWVNVSNTVTTQTQKITLNVIQRIAGVQITKEGSGPPDSIVTGTQLKLRGSVSSGSSVSYTWRAFDGDNPKDYHNDEFEHTYTIPGMYKVLVDVENPLNQISVSFTLYVEDEITGLQVEHIDPIVPFYVAYGTDTLFKANVSTGTGVLYYWQYTETVTDTQGNDTVYTLSVNASNKVSWDQKDTTVYVISPVLDLLVNITVDNQQRNIVSTNHGLMVDATVSSGSEVHFLYNFGDSVTSVEGVRLTSTSSQASHVFAYSGVYEVQVIASNNATSLQHTQVVYVRDPISGLDINGLTQNQYLRNDEDYTFSAIITSGTNVTFSWKIINSDASSVDRTGDTLTFKFSVVGNTEIRLIADNAVNITSKSIFVMIRQPPTASITLLTQGDIFTDQNFLIEVATTGTNVLHDIDFKDGVTEVQSNKTIHTHQYATSGTYNITVRAYNKAADVIKSMIIFVGKLACGKPTLSIAADGEPVFYRSRMLYLETRITTDGCTAYDVQYVWTIHQQLTCHDLTDSTKVNTESLDADTPLLTLPALTLEVGDYCVTCSVSYKNTPLTDSQVIKIRMLPTPLVVVISGGTYRFMSTNVKLDASSSFDPDYDPNSLDQSVITYEWSCSSKPANILIQSWALSLNFLSFILSALNVGLQEYNFTVVANKTGKIKVSSWQSVTIVGCTIPTVKVTCNSCLKQSSIQISSSHHLVLSGLCETCSNRKDDEAFRRNATDVTSTPFLLNKLTTTTGSSGRYLVVRVGAIQSYYEYEFKLTIKVNGVKGYSKLILYANKPPVNGVCNINFSGDQIYVLDTLVQFECTGWEDEDISPLIYTILAIRYNEGVKVDDFVIYKGTLSTYEAYLPLGYKTNEYDIVIEIRVEDELGTYTVGISKVLNVKLPVDAKSNTVGWLVNKTSDELLELKKSSNPQVVADFAAGLITVLNQESDNQGHSTVDSEFQLRKEIRQNITETVISLSTNTLDEIKQVTTVFKQCVVRTSKILCISSEKGNLNKLNKPLYFYLPDTSVMSTDPTLSADYRKTLVNRLLDSAVQLNQNILDGKVEGEEPVFINASALSSVSARTTPATMNSYFISTIHTLSCFKLIYIGISINTMLLIYFSTVMNNGCHMSLPHYIFSDLDADTEILYMFFVAEQNPFTFGFLTTSLSSDSRIANISTRVPSLQFSYHNNDKIEPLEVKNLAGVGDSSIVGSVIPDSLKSVKVTITNNNTDPYTAVHIMVVFDKETFSTKTEPNPYIDVFFDFTPSPTAEKYNKHLRLTENLVSSQSDHRNYTIYLNPANATNLLPNYYLNISSYFEHHTVKVGVGVYYSSCQYFDNDTEKWSISGLRTSDQTVPSAAVCLSAHLTAFGSFVISPPNIVDINSIAVRLNPIALIVVIVVFVVYILGAMWARKLDLKDIENASLIPLCGHNGSHKYEITIKTSPGIGSGTTANVGICLYGYESRTGSKHLYKKGSFERGSVDVFQVASDTSLGTLYKIKIWHDNTGIDPGWNLSRVMVKDLQNGEKYYFLVDSWLQVYPNDEDATCLARTIRVATEEEMEDFSYLFGNQMSYGWEDAHLWLSLIERPQRSRFTLVQRLTCCVTLLYSFMVASAFWFQNFDGDSGLVEDVYFRWSDIAVGAIVSLMIFPVNIILVTLFKHTKSKVSAIKPWPDRTQTAQTVEILDEILDGRSKGGTSGKIEIFDGQSRFGSIVTLPGQSEDGITDSQTVRFHLFLILDEIQHMLFQDLGSRKTGGLHKTSGTLKSLDIKDKFWLAAGDETDDTGFGSKGSSPTQLITDTDTSSVDLKHGTTTFFNFDTIKAPNSFILIWKKSIAVSTSTTLGLNSENENQFLLPHWTVYFTYFLCFSIWVVSIFFIILYVHAFGVTVAQRWLLTMFIALLESFFLIEPTKVLILAAYIAMFKRKHAPEENDNLVEDPLVETYEHDNNKVRPPRGFALEHCKLNAKKSYRSRKLLVMLTLHGLFLWAVMAFCVWDRDNSSYLSSWSIKKALYEKPMTNFALNRLSEVWGWMEQVMSPLLFEDTLDNSINQNHLLGNVRIRQQRSIPTGNNELNPLLPNQNCLPPNQWRLDEKTYYPGWKNSPTLQNATWVFEVPCFTGIGYWGQEQIYDDSGYSKYIDGSMYKNQLQSMQEDSWIDRYTRVCMVEFTMLNPASQWFTVTTVMFEIGSTGAVRPSHITQTIRLFTPSSYFTLDMLFIVILGFMFWVYEIVKILHHKQNISVYAKKPTNWMNNLVNLLTLLLCCVFVYKQIYMDELMKRYKSNRSDFTNFYKMAFLSNLVTYIATILLTILLIKLTRLIRFIKRWSVFGDTIYCACKHVLGTAIMLLVLMVGYALFGYLVRFLFIEYSFYFVFNVSCLARDTRYTVVLPCQPCFLNLLLFLLLFLCVPYILQFLHHLLLRSQYKDAKFKLRRVPLNIPDYEMIPYMFQRLKLRLGITKPKQYRPTVRFEGMSTPSSRGS</sequence>
<feature type="transmembrane region" description="Helical" evidence="12">
    <location>
        <begin position="3025"/>
        <end position="3046"/>
    </location>
</feature>
<dbReference type="InParanoid" id="H2Y0K6"/>
<dbReference type="Gene3D" id="2.60.40.10">
    <property type="entry name" value="Immunoglobulins"/>
    <property type="match status" value="8"/>
</dbReference>
<feature type="domain" description="PLAT" evidence="14">
    <location>
        <begin position="2211"/>
        <end position="2326"/>
    </location>
</feature>
<dbReference type="SMART" id="SM00308">
    <property type="entry name" value="LH2"/>
    <property type="match status" value="1"/>
</dbReference>
<reference evidence="16" key="3">
    <citation type="submission" date="2025-08" db="UniProtKB">
        <authorList>
            <consortium name="Ensembl"/>
        </authorList>
    </citation>
    <scope>IDENTIFICATION</scope>
</reference>
<feature type="domain" description="PKD" evidence="13">
    <location>
        <begin position="249"/>
        <end position="299"/>
    </location>
</feature>
<dbReference type="CDD" id="cd00146">
    <property type="entry name" value="PKD"/>
    <property type="match status" value="7"/>
</dbReference>
<feature type="domain" description="PKD" evidence="13">
    <location>
        <begin position="414"/>
        <end position="452"/>
    </location>
</feature>
<dbReference type="Pfam" id="PF02010">
    <property type="entry name" value="REJ"/>
    <property type="match status" value="1"/>
</dbReference>
<feature type="transmembrane region" description="Helical" evidence="12">
    <location>
        <begin position="3107"/>
        <end position="3129"/>
    </location>
</feature>
<dbReference type="GO" id="GO:0050982">
    <property type="term" value="P:detection of mechanical stimulus"/>
    <property type="evidence" value="ECO:0000318"/>
    <property type="project" value="GO_Central"/>
</dbReference>
<dbReference type="InterPro" id="IPR036392">
    <property type="entry name" value="PLAT/LH2_dom_sf"/>
</dbReference>
<evidence type="ECO:0000256" key="6">
    <source>
        <dbReference type="ARBA" id="ARBA00022737"/>
    </source>
</evidence>
<evidence type="ECO:0000256" key="12">
    <source>
        <dbReference type="SAM" id="Phobius"/>
    </source>
</evidence>
<evidence type="ECO:0000256" key="10">
    <source>
        <dbReference type="ARBA" id="ARBA00023273"/>
    </source>
</evidence>
<dbReference type="InterPro" id="IPR035986">
    <property type="entry name" value="PKD_dom_sf"/>
</dbReference>
<dbReference type="SMART" id="SM00089">
    <property type="entry name" value="PKD"/>
    <property type="match status" value="11"/>
</dbReference>
<keyword evidence="7 12" id="KW-1133">Transmembrane helix</keyword>
<dbReference type="GO" id="GO:0005929">
    <property type="term" value="C:cilium"/>
    <property type="evidence" value="ECO:0007669"/>
    <property type="project" value="UniProtKB-SubCell"/>
</dbReference>
<keyword evidence="6" id="KW-0677">Repeat</keyword>
<dbReference type="PRINTS" id="PR00500">
    <property type="entry name" value="POLYCYSTIN1"/>
</dbReference>
<name>H2Y0K6_CIOIN</name>
<feature type="domain" description="PKD" evidence="13">
    <location>
        <begin position="1016"/>
        <end position="1084"/>
    </location>
</feature>
<keyword evidence="4" id="KW-1003">Cell membrane</keyword>
<dbReference type="SMART" id="SM00303">
    <property type="entry name" value="GPS"/>
    <property type="match status" value="1"/>
</dbReference>
<dbReference type="GO" id="GO:0016020">
    <property type="term" value="C:membrane"/>
    <property type="evidence" value="ECO:0000318"/>
    <property type="project" value="GO_Central"/>
</dbReference>
<dbReference type="InterPro" id="IPR000203">
    <property type="entry name" value="GPS"/>
</dbReference>
<dbReference type="STRING" id="7719.ENSCINP00000035440"/>
<evidence type="ECO:0000256" key="2">
    <source>
        <dbReference type="ARBA" id="ARBA00004651"/>
    </source>
</evidence>
<evidence type="ECO:0000259" key="15">
    <source>
        <dbReference type="PROSITE" id="PS51111"/>
    </source>
</evidence>
<dbReference type="GO" id="GO:0005886">
    <property type="term" value="C:plasma membrane"/>
    <property type="evidence" value="ECO:0007669"/>
    <property type="project" value="UniProtKB-SubCell"/>
</dbReference>
<feature type="domain" description="PKD" evidence="13">
    <location>
        <begin position="577"/>
        <end position="611"/>
    </location>
</feature>
<evidence type="ECO:0008006" key="18">
    <source>
        <dbReference type="Google" id="ProtNLM"/>
    </source>
</evidence>
<feature type="transmembrane region" description="Helical" evidence="12">
    <location>
        <begin position="2371"/>
        <end position="2393"/>
    </location>
</feature>
<dbReference type="SUPFAM" id="SSF49299">
    <property type="entry name" value="PKD domain"/>
    <property type="match status" value="9"/>
</dbReference>
<evidence type="ECO:0000256" key="9">
    <source>
        <dbReference type="ARBA" id="ARBA00023136"/>
    </source>
</evidence>
<dbReference type="Gene3D" id="2.60.60.20">
    <property type="entry name" value="PLAT/LH2 domain"/>
    <property type="match status" value="1"/>
</dbReference>
<dbReference type="PROSITE" id="PS50093">
    <property type="entry name" value="PKD"/>
    <property type="match status" value="8"/>
</dbReference>
<evidence type="ECO:0000256" key="3">
    <source>
        <dbReference type="ARBA" id="ARBA00007200"/>
    </source>
</evidence>
<protein>
    <recommendedName>
        <fullName evidence="18">PKD1 protein</fullName>
    </recommendedName>
</protein>
<evidence type="ECO:0000256" key="4">
    <source>
        <dbReference type="ARBA" id="ARBA00022475"/>
    </source>
</evidence>
<comment type="caution">
    <text evidence="11">Lacks conserved residue(s) required for the propagation of feature annotation.</text>
</comment>
<feature type="domain" description="PKD" evidence="13">
    <location>
        <begin position="321"/>
        <end position="379"/>
    </location>
</feature>
<dbReference type="GeneTree" id="ENSGT00940000164047"/>
<feature type="transmembrane region" description="Helical" evidence="12">
    <location>
        <begin position="2668"/>
        <end position="2695"/>
    </location>
</feature>
<evidence type="ECO:0000256" key="7">
    <source>
        <dbReference type="ARBA" id="ARBA00022989"/>
    </source>
</evidence>
<dbReference type="InterPro" id="IPR000434">
    <property type="entry name" value="PC1"/>
</dbReference>
<dbReference type="PANTHER" id="PTHR46730">
    <property type="entry name" value="POLYCYSTIN-1"/>
    <property type="match status" value="1"/>
</dbReference>
<feature type="transmembrane region" description="Helical" evidence="12">
    <location>
        <begin position="2635"/>
        <end position="2656"/>
    </location>
</feature>
<keyword evidence="8" id="KW-0969">Cilium</keyword>
<dbReference type="SUPFAM" id="SSF49723">
    <property type="entry name" value="Lipase/lipooxygenase domain (PLAT/LH2 domain)"/>
    <property type="match status" value="1"/>
</dbReference>
<evidence type="ECO:0000313" key="17">
    <source>
        <dbReference type="Proteomes" id="UP000008144"/>
    </source>
</evidence>
<keyword evidence="10" id="KW-0966">Cell projection</keyword>
<evidence type="ECO:0000259" key="14">
    <source>
        <dbReference type="PROSITE" id="PS50095"/>
    </source>
</evidence>
<dbReference type="GO" id="GO:0005262">
    <property type="term" value="F:calcium channel activity"/>
    <property type="evidence" value="ECO:0000318"/>
    <property type="project" value="GO_Central"/>
</dbReference>
<evidence type="ECO:0000313" key="16">
    <source>
        <dbReference type="Ensembl" id="ENSCINP00000035440.1"/>
    </source>
</evidence>
<dbReference type="InterPro" id="IPR001024">
    <property type="entry name" value="PLAT/LH2_dom"/>
</dbReference>
<dbReference type="OMA" id="NCATQNA"/>
<keyword evidence="9 12" id="KW-0472">Membrane</keyword>
<keyword evidence="5 12" id="KW-0812">Transmembrane</keyword>
<feature type="transmembrane region" description="Helical" evidence="12">
    <location>
        <begin position="2413"/>
        <end position="2434"/>
    </location>
</feature>
<dbReference type="InterPro" id="IPR022409">
    <property type="entry name" value="PKD/Chitinase_dom"/>
</dbReference>
<feature type="domain" description="PKD" evidence="13">
    <location>
        <begin position="491"/>
        <end position="560"/>
    </location>
</feature>
<proteinExistence type="inferred from homology"/>
<dbReference type="Pfam" id="PF01477">
    <property type="entry name" value="PLAT"/>
    <property type="match status" value="1"/>
</dbReference>
<dbReference type="PROSITE" id="PS50095">
    <property type="entry name" value="PLAT"/>
    <property type="match status" value="1"/>
</dbReference>
<dbReference type="InterPro" id="IPR013122">
    <property type="entry name" value="PKD1_2_channel"/>
</dbReference>
<feature type="transmembrane region" description="Helical" evidence="12">
    <location>
        <begin position="3166"/>
        <end position="3184"/>
    </location>
</feature>
<dbReference type="PROSITE" id="PS51111">
    <property type="entry name" value="REJ"/>
    <property type="match status" value="1"/>
</dbReference>
<feature type="domain" description="REJ" evidence="15">
    <location>
        <begin position="1254"/>
        <end position="1783"/>
    </location>
</feature>
<keyword evidence="17" id="KW-1185">Reference proteome</keyword>
<feature type="transmembrane region" description="Helical" evidence="12">
    <location>
        <begin position="2983"/>
        <end position="3004"/>
    </location>
</feature>
<comment type="similarity">
    <text evidence="3">Belongs to the polycystin family.</text>
</comment>
<dbReference type="Pfam" id="PF08016">
    <property type="entry name" value="PKD_channel"/>
    <property type="match status" value="1"/>
</dbReference>
<feature type="transmembrane region" description="Helical" evidence="12">
    <location>
        <begin position="2749"/>
        <end position="2769"/>
    </location>
</feature>
<dbReference type="Pfam" id="PF20519">
    <property type="entry name" value="Polycystin_dom"/>
    <property type="match status" value="1"/>
</dbReference>
<accession>H2Y0K6</accession>